<feature type="region of interest" description="Disordered" evidence="1">
    <location>
        <begin position="129"/>
        <end position="166"/>
    </location>
</feature>
<dbReference type="EMBL" id="JAUEPP010000001">
    <property type="protein sequence ID" value="KAK3356039.1"/>
    <property type="molecule type" value="Genomic_DNA"/>
</dbReference>
<dbReference type="Proteomes" id="UP001278500">
    <property type="component" value="Unassembled WGS sequence"/>
</dbReference>
<protein>
    <submittedName>
        <fullName evidence="3">Uncharacterized protein</fullName>
    </submittedName>
</protein>
<sequence>MMRDIIAHVLMFVFLKFSWSQTCFQFVSLAWPYHPAMAEPNFFDSWSLDRRDFRGLGSALFKIASLSLPPAVPVGLSCEPQYLKWGFMLMSHSRMSESVTGSSCWSYGEKNPTCLYIAEVVAEDLTENDHVTPVPNSQQNLSHSRLSPCQTDSAAPRGSLRRSVAW</sequence>
<feature type="signal peptide" evidence="2">
    <location>
        <begin position="1"/>
        <end position="20"/>
    </location>
</feature>
<keyword evidence="2" id="KW-0732">Signal</keyword>
<reference evidence="3" key="2">
    <citation type="submission" date="2023-06" db="EMBL/GenBank/DDBJ databases">
        <authorList>
            <consortium name="Lawrence Berkeley National Laboratory"/>
            <person name="Haridas S."/>
            <person name="Hensen N."/>
            <person name="Bonometti L."/>
            <person name="Westerberg I."/>
            <person name="Brannstrom I.O."/>
            <person name="Guillou S."/>
            <person name="Cros-Aarteil S."/>
            <person name="Calhoun S."/>
            <person name="Kuo A."/>
            <person name="Mondo S."/>
            <person name="Pangilinan J."/>
            <person name="Riley R."/>
            <person name="Labutti K."/>
            <person name="Andreopoulos B."/>
            <person name="Lipzen A."/>
            <person name="Chen C."/>
            <person name="Yanf M."/>
            <person name="Daum C."/>
            <person name="Ng V."/>
            <person name="Clum A."/>
            <person name="Steindorff A."/>
            <person name="Ohm R."/>
            <person name="Martin F."/>
            <person name="Silar P."/>
            <person name="Natvig D."/>
            <person name="Lalanne C."/>
            <person name="Gautier V."/>
            <person name="Ament-Velasquez S.L."/>
            <person name="Kruys A."/>
            <person name="Hutchinson M.I."/>
            <person name="Powell A.J."/>
            <person name="Barry K."/>
            <person name="Miller A.N."/>
            <person name="Grigoriev I.V."/>
            <person name="Debuchy R."/>
            <person name="Gladieux P."/>
            <person name="Thoren M.H."/>
            <person name="Johannesson H."/>
        </authorList>
    </citation>
    <scope>NUCLEOTIDE SEQUENCE</scope>
    <source>
        <strain evidence="3">CBS 560.94</strain>
    </source>
</reference>
<evidence type="ECO:0000313" key="3">
    <source>
        <dbReference type="EMBL" id="KAK3356039.1"/>
    </source>
</evidence>
<organism evidence="3 4">
    <name type="scientific">Neurospora tetraspora</name>
    <dbReference type="NCBI Taxonomy" id="94610"/>
    <lineage>
        <taxon>Eukaryota</taxon>
        <taxon>Fungi</taxon>
        <taxon>Dikarya</taxon>
        <taxon>Ascomycota</taxon>
        <taxon>Pezizomycotina</taxon>
        <taxon>Sordariomycetes</taxon>
        <taxon>Sordariomycetidae</taxon>
        <taxon>Sordariales</taxon>
        <taxon>Sordariaceae</taxon>
        <taxon>Neurospora</taxon>
    </lineage>
</organism>
<reference evidence="3" key="1">
    <citation type="journal article" date="2023" name="Mol. Phylogenet. Evol.">
        <title>Genome-scale phylogeny and comparative genomics of the fungal order Sordariales.</title>
        <authorList>
            <person name="Hensen N."/>
            <person name="Bonometti L."/>
            <person name="Westerberg I."/>
            <person name="Brannstrom I.O."/>
            <person name="Guillou S."/>
            <person name="Cros-Aarteil S."/>
            <person name="Calhoun S."/>
            <person name="Haridas S."/>
            <person name="Kuo A."/>
            <person name="Mondo S."/>
            <person name="Pangilinan J."/>
            <person name="Riley R."/>
            <person name="LaButti K."/>
            <person name="Andreopoulos B."/>
            <person name="Lipzen A."/>
            <person name="Chen C."/>
            <person name="Yan M."/>
            <person name="Daum C."/>
            <person name="Ng V."/>
            <person name="Clum A."/>
            <person name="Steindorff A."/>
            <person name="Ohm R.A."/>
            <person name="Martin F."/>
            <person name="Silar P."/>
            <person name="Natvig D.O."/>
            <person name="Lalanne C."/>
            <person name="Gautier V."/>
            <person name="Ament-Velasquez S.L."/>
            <person name="Kruys A."/>
            <person name="Hutchinson M.I."/>
            <person name="Powell A.J."/>
            <person name="Barry K."/>
            <person name="Miller A.N."/>
            <person name="Grigoriev I.V."/>
            <person name="Debuchy R."/>
            <person name="Gladieux P."/>
            <person name="Hiltunen Thoren M."/>
            <person name="Johannesson H."/>
        </authorList>
    </citation>
    <scope>NUCLEOTIDE SEQUENCE</scope>
    <source>
        <strain evidence="3">CBS 560.94</strain>
    </source>
</reference>
<feature type="chain" id="PRO_5041987249" evidence="2">
    <location>
        <begin position="21"/>
        <end position="166"/>
    </location>
</feature>
<gene>
    <name evidence="3" type="ORF">B0H65DRAFT_536579</name>
</gene>
<evidence type="ECO:0000256" key="2">
    <source>
        <dbReference type="SAM" id="SignalP"/>
    </source>
</evidence>
<proteinExistence type="predicted"/>
<name>A0AAE0JQR1_9PEZI</name>
<evidence type="ECO:0000313" key="4">
    <source>
        <dbReference type="Proteomes" id="UP001278500"/>
    </source>
</evidence>
<dbReference type="RefSeq" id="XP_062687416.1">
    <property type="nucleotide sequence ID" value="XM_062829048.1"/>
</dbReference>
<dbReference type="GeneID" id="87866202"/>
<dbReference type="AlphaFoldDB" id="A0AAE0JQR1"/>
<accession>A0AAE0JQR1</accession>
<feature type="compositionally biased region" description="Polar residues" evidence="1">
    <location>
        <begin position="134"/>
        <end position="153"/>
    </location>
</feature>
<comment type="caution">
    <text evidence="3">The sequence shown here is derived from an EMBL/GenBank/DDBJ whole genome shotgun (WGS) entry which is preliminary data.</text>
</comment>
<keyword evidence="4" id="KW-1185">Reference proteome</keyword>
<evidence type="ECO:0000256" key="1">
    <source>
        <dbReference type="SAM" id="MobiDB-lite"/>
    </source>
</evidence>